<dbReference type="OrthoDB" id="10025998at2759"/>
<dbReference type="AlphaFoldDB" id="A0A4Z1KSN9"/>
<keyword evidence="2" id="KW-1185">Reference proteome</keyword>
<sequence>MARKHNQRRAKTLIAKVEYETKPMPPAPKSPFGSELCKSVFLNDLILDKICSHLEFKDITSLRLTTRKFKDHYARVMKSQWSIHRQLSYYVFDTDQFRARMGMHNVFITGQIALQFFDRNKTGVPFKLLDGNDAALEMVASSGNHAQAFANYFTEKELYVPDFLGFCMCCRSKGGCSKVRLYKRVKTDGSIRRIQVSFLENDWYLRNGCDYDSIGNGLYTVDALKHSLTTAQINFITWNKAYCLFPNALSQHKLISFETTDTARAKPNSSSDYVKRGWTLDKTWTAEMGRYDETRVGFRRIGDSQTWKIDLPKLKVNRRDKKLPDVVIECSNFAIRTRERSASDDADCEFFTMHADSGISKKYKYIYTSNAYFACRGWQPLGSDLMD</sequence>
<reference evidence="1 2" key="1">
    <citation type="submission" date="2017-12" db="EMBL/GenBank/DDBJ databases">
        <title>Comparative genomics of Botrytis spp.</title>
        <authorList>
            <person name="Valero-Jimenez C.A."/>
            <person name="Tapia P."/>
            <person name="Veloso J."/>
            <person name="Silva-Moreno E."/>
            <person name="Staats M."/>
            <person name="Valdes J.H."/>
            <person name="Van Kan J.A.L."/>
        </authorList>
    </citation>
    <scope>NUCLEOTIDE SEQUENCE [LARGE SCALE GENOMIC DNA]</scope>
    <source>
        <strain evidence="1 2">MUCL3349</strain>
    </source>
</reference>
<evidence type="ECO:0000313" key="1">
    <source>
        <dbReference type="EMBL" id="TGO86159.1"/>
    </source>
</evidence>
<dbReference type="EMBL" id="PQXO01000328">
    <property type="protein sequence ID" value="TGO86159.1"/>
    <property type="molecule type" value="Genomic_DNA"/>
</dbReference>
<comment type="caution">
    <text evidence="1">The sequence shown here is derived from an EMBL/GenBank/DDBJ whole genome shotgun (WGS) entry which is preliminary data.</text>
</comment>
<protein>
    <recommendedName>
        <fullName evidence="3">F-box domain-containing protein</fullName>
    </recommendedName>
</protein>
<accession>A0A4Z1KSN9</accession>
<gene>
    <name evidence="1" type="ORF">BPOR_0329g00060</name>
</gene>
<proteinExistence type="predicted"/>
<evidence type="ECO:0008006" key="3">
    <source>
        <dbReference type="Google" id="ProtNLM"/>
    </source>
</evidence>
<name>A0A4Z1KSN9_9HELO</name>
<evidence type="ECO:0000313" key="2">
    <source>
        <dbReference type="Proteomes" id="UP000297280"/>
    </source>
</evidence>
<dbReference type="Proteomes" id="UP000297280">
    <property type="component" value="Unassembled WGS sequence"/>
</dbReference>
<organism evidence="1 2">
    <name type="scientific">Botrytis porri</name>
    <dbReference type="NCBI Taxonomy" id="87229"/>
    <lineage>
        <taxon>Eukaryota</taxon>
        <taxon>Fungi</taxon>
        <taxon>Dikarya</taxon>
        <taxon>Ascomycota</taxon>
        <taxon>Pezizomycotina</taxon>
        <taxon>Leotiomycetes</taxon>
        <taxon>Helotiales</taxon>
        <taxon>Sclerotiniaceae</taxon>
        <taxon>Botrytis</taxon>
    </lineage>
</organism>